<protein>
    <submittedName>
        <fullName evidence="1">Unnamed protein product</fullName>
    </submittedName>
</protein>
<comment type="caution">
    <text evidence="1">The sequence shown here is derived from an EMBL/GenBank/DDBJ whole genome shotgun (WGS) entry which is preliminary data.</text>
</comment>
<sequence>MGYNKMVVRDRFPISGASYPCESGTIDCPSSGKRLKADICVSEFNGQNCVNHPHLVVEMKRPTELRRLKGDGIEKDTDTDTQEEMKRECAGYQAFNTNLVILSDFWSFTFLKFCSDDDSSLNLKMSLKDIPFGQGSSMELIPIICGLLLKSCLKGLNKKAKKRNAELTRFSKSPSSIYRLWDIPTQHQQIPLHSAGHKNRSKPYRVPHCQFNYPIDPVKLHIMNELLKSDKTESDTHPIGTVISAKTSGAFKVLVLDSEFFCFSFFTITFSFQTLNAQDWKILTTFSKKTSANSTTLLKPVFVFGF</sequence>
<organism evidence="1 2">
    <name type="scientific">Ambrosiozyma monospora</name>
    <name type="common">Yeast</name>
    <name type="synonym">Endomycopsis monosporus</name>
    <dbReference type="NCBI Taxonomy" id="43982"/>
    <lineage>
        <taxon>Eukaryota</taxon>
        <taxon>Fungi</taxon>
        <taxon>Dikarya</taxon>
        <taxon>Ascomycota</taxon>
        <taxon>Saccharomycotina</taxon>
        <taxon>Pichiomycetes</taxon>
        <taxon>Pichiales</taxon>
        <taxon>Pichiaceae</taxon>
        <taxon>Ambrosiozyma</taxon>
    </lineage>
</organism>
<keyword evidence="2" id="KW-1185">Reference proteome</keyword>
<gene>
    <name evidence="1" type="ORF">Amon02_000713500</name>
</gene>
<evidence type="ECO:0000313" key="2">
    <source>
        <dbReference type="Proteomes" id="UP001165064"/>
    </source>
</evidence>
<dbReference type="Proteomes" id="UP001165064">
    <property type="component" value="Unassembled WGS sequence"/>
</dbReference>
<evidence type="ECO:0000313" key="1">
    <source>
        <dbReference type="EMBL" id="GME84832.1"/>
    </source>
</evidence>
<dbReference type="EMBL" id="BSXS01005820">
    <property type="protein sequence ID" value="GME84832.1"/>
    <property type="molecule type" value="Genomic_DNA"/>
</dbReference>
<reference evidence="1" key="1">
    <citation type="submission" date="2023-04" db="EMBL/GenBank/DDBJ databases">
        <title>Ambrosiozyma monospora NBRC 10751.</title>
        <authorList>
            <person name="Ichikawa N."/>
            <person name="Sato H."/>
            <person name="Tonouchi N."/>
        </authorList>
    </citation>
    <scope>NUCLEOTIDE SEQUENCE</scope>
    <source>
        <strain evidence="1">NBRC 10751</strain>
    </source>
</reference>
<proteinExistence type="predicted"/>
<name>A0ACB5TBM6_AMBMO</name>
<accession>A0ACB5TBM6</accession>